<dbReference type="SMART" id="SM00418">
    <property type="entry name" value="HTH_ARSR"/>
    <property type="match status" value="1"/>
</dbReference>
<dbReference type="GO" id="GO:0003700">
    <property type="term" value="F:DNA-binding transcription factor activity"/>
    <property type="evidence" value="ECO:0007669"/>
    <property type="project" value="InterPro"/>
</dbReference>
<dbReference type="GO" id="GO:0003677">
    <property type="term" value="F:DNA binding"/>
    <property type="evidence" value="ECO:0007669"/>
    <property type="project" value="UniProtKB-KW"/>
</dbReference>
<proteinExistence type="predicted"/>
<protein>
    <submittedName>
        <fullName evidence="5">Winged helix-turn-helix transcriptional regulator</fullName>
    </submittedName>
</protein>
<reference evidence="5 6" key="1">
    <citation type="submission" date="2020-08" db="EMBL/GenBank/DDBJ databases">
        <authorList>
            <person name="Liu C."/>
            <person name="Sun Q."/>
        </authorList>
    </citation>
    <scope>NUCLEOTIDE SEQUENCE [LARGE SCALE GENOMIC DNA]</scope>
    <source>
        <strain evidence="5 6">N22</strain>
    </source>
</reference>
<evidence type="ECO:0000313" key="5">
    <source>
        <dbReference type="EMBL" id="MBC2889359.1"/>
    </source>
</evidence>
<dbReference type="PANTHER" id="PTHR43132">
    <property type="entry name" value="ARSENICAL RESISTANCE OPERON REPRESSOR ARSR-RELATED"/>
    <property type="match status" value="1"/>
</dbReference>
<organism evidence="5 6">
    <name type="scientific">Gordonibacter massiliensis</name>
    <name type="common">ex Traore et al. 2017</name>
    <dbReference type="NCBI Taxonomy" id="1841863"/>
    <lineage>
        <taxon>Bacteria</taxon>
        <taxon>Bacillati</taxon>
        <taxon>Actinomycetota</taxon>
        <taxon>Coriobacteriia</taxon>
        <taxon>Eggerthellales</taxon>
        <taxon>Eggerthellaceae</taxon>
        <taxon>Gordonibacter</taxon>
    </lineage>
</organism>
<dbReference type="InterPro" id="IPR011991">
    <property type="entry name" value="ArsR-like_HTH"/>
</dbReference>
<keyword evidence="3" id="KW-0804">Transcription</keyword>
<sequence length="128" mass="14725">MNEQEWMRNRQALAVGFKECQGIIGALGDETRQQILVALLEAERCGLRVGEITALTHLSRPAVSHHLKILRDARIITLRRAGTMNFYHIAPDIAQWAQFKQLVDRVYELVRQANLEGYLQDERDEKAQ</sequence>
<dbReference type="EMBL" id="JACMSE010000005">
    <property type="protein sequence ID" value="MBC2889359.1"/>
    <property type="molecule type" value="Genomic_DNA"/>
</dbReference>
<dbReference type="CDD" id="cd00090">
    <property type="entry name" value="HTH_ARSR"/>
    <property type="match status" value="1"/>
</dbReference>
<keyword evidence="2" id="KW-0238">DNA-binding</keyword>
<gene>
    <name evidence="5" type="ORF">H7313_08370</name>
</gene>
<dbReference type="InterPro" id="IPR001845">
    <property type="entry name" value="HTH_ArsR_DNA-bd_dom"/>
</dbReference>
<dbReference type="SUPFAM" id="SSF46785">
    <property type="entry name" value="Winged helix' DNA-binding domain"/>
    <property type="match status" value="1"/>
</dbReference>
<dbReference type="RefSeq" id="WP_185905208.1">
    <property type="nucleotide sequence ID" value="NZ_JACMSE010000005.1"/>
</dbReference>
<dbReference type="InterPro" id="IPR036390">
    <property type="entry name" value="WH_DNA-bd_sf"/>
</dbReference>
<dbReference type="Proteomes" id="UP000587396">
    <property type="component" value="Unassembled WGS sequence"/>
</dbReference>
<evidence type="ECO:0000256" key="3">
    <source>
        <dbReference type="ARBA" id="ARBA00023163"/>
    </source>
</evidence>
<evidence type="ECO:0000313" key="6">
    <source>
        <dbReference type="Proteomes" id="UP000587396"/>
    </source>
</evidence>
<evidence type="ECO:0000259" key="4">
    <source>
        <dbReference type="PROSITE" id="PS50987"/>
    </source>
</evidence>
<name>A0A842JJG8_9ACTN</name>
<accession>A0A842JJG8</accession>
<dbReference type="InterPro" id="IPR036388">
    <property type="entry name" value="WH-like_DNA-bd_sf"/>
</dbReference>
<dbReference type="Gene3D" id="1.10.10.10">
    <property type="entry name" value="Winged helix-like DNA-binding domain superfamily/Winged helix DNA-binding domain"/>
    <property type="match status" value="1"/>
</dbReference>
<dbReference type="PANTHER" id="PTHR43132:SF6">
    <property type="entry name" value="HTH-TYPE TRANSCRIPTIONAL REPRESSOR CZRA"/>
    <property type="match status" value="1"/>
</dbReference>
<keyword evidence="6" id="KW-1185">Reference proteome</keyword>
<comment type="caution">
    <text evidence="5">The sequence shown here is derived from an EMBL/GenBank/DDBJ whole genome shotgun (WGS) entry which is preliminary data.</text>
</comment>
<dbReference type="PROSITE" id="PS50987">
    <property type="entry name" value="HTH_ARSR_2"/>
    <property type="match status" value="1"/>
</dbReference>
<evidence type="ECO:0000256" key="1">
    <source>
        <dbReference type="ARBA" id="ARBA00023015"/>
    </source>
</evidence>
<dbReference type="AlphaFoldDB" id="A0A842JJG8"/>
<dbReference type="NCBIfam" id="NF033788">
    <property type="entry name" value="HTH_metalloreg"/>
    <property type="match status" value="1"/>
</dbReference>
<dbReference type="PRINTS" id="PR00778">
    <property type="entry name" value="HTHARSR"/>
</dbReference>
<keyword evidence="1" id="KW-0805">Transcription regulation</keyword>
<dbReference type="InterPro" id="IPR051011">
    <property type="entry name" value="Metal_resp_trans_reg"/>
</dbReference>
<dbReference type="Pfam" id="PF01022">
    <property type="entry name" value="HTH_5"/>
    <property type="match status" value="1"/>
</dbReference>
<evidence type="ECO:0000256" key="2">
    <source>
        <dbReference type="ARBA" id="ARBA00023125"/>
    </source>
</evidence>
<feature type="domain" description="HTH arsR-type" evidence="4">
    <location>
        <begin position="12"/>
        <end position="114"/>
    </location>
</feature>